<proteinExistence type="predicted"/>
<sequence length="48" mass="5266">MGVWWRDHADHSMSALSADGPFKGCSPDDGHRSKLVPLPYEEPPAGLF</sequence>
<dbReference type="RefSeq" id="WP_369046584.1">
    <property type="nucleotide sequence ID" value="NZ_CP163302.1"/>
</dbReference>
<gene>
    <name evidence="2" type="ORF">AB5L97_04190</name>
</gene>
<accession>A0AB39L7B3</accession>
<protein>
    <submittedName>
        <fullName evidence="2">DUF4913 domain-containing protein</fullName>
    </submittedName>
</protein>
<dbReference type="InterPro" id="IPR032584">
    <property type="entry name" value="DUF4913"/>
</dbReference>
<name>A0AB39L7B3_9MICC</name>
<evidence type="ECO:0000313" key="2">
    <source>
        <dbReference type="EMBL" id="XDP46225.1"/>
    </source>
</evidence>
<dbReference type="KEGG" id="spue:AB5L97_04190"/>
<dbReference type="AlphaFoldDB" id="A0AB39L7B3"/>
<dbReference type="EMBL" id="CP163302">
    <property type="protein sequence ID" value="XDP46225.1"/>
    <property type="molecule type" value="Genomic_DNA"/>
</dbReference>
<organism evidence="2">
    <name type="scientific">Sinomonas puerhi</name>
    <dbReference type="NCBI Taxonomy" id="3238584"/>
    <lineage>
        <taxon>Bacteria</taxon>
        <taxon>Bacillati</taxon>
        <taxon>Actinomycetota</taxon>
        <taxon>Actinomycetes</taxon>
        <taxon>Micrococcales</taxon>
        <taxon>Micrococcaceae</taxon>
        <taxon>Sinomonas</taxon>
    </lineage>
</organism>
<dbReference type="Pfam" id="PF16259">
    <property type="entry name" value="DUF4913"/>
    <property type="match status" value="1"/>
</dbReference>
<feature type="region of interest" description="Disordered" evidence="1">
    <location>
        <begin position="16"/>
        <end position="37"/>
    </location>
</feature>
<evidence type="ECO:0000256" key="1">
    <source>
        <dbReference type="SAM" id="MobiDB-lite"/>
    </source>
</evidence>
<reference evidence="2" key="1">
    <citation type="submission" date="2024-07" db="EMBL/GenBank/DDBJ databases">
        <authorList>
            <person name="fu j."/>
        </authorList>
    </citation>
    <scope>NUCLEOTIDE SEQUENCE</scope>
    <source>
        <strain evidence="2">P10A9</strain>
    </source>
</reference>